<evidence type="ECO:0000313" key="1">
    <source>
        <dbReference type="EMBL" id="KAI4368033.1"/>
    </source>
</evidence>
<gene>
    <name evidence="1" type="ORF">MLD38_016645</name>
</gene>
<proteinExistence type="predicted"/>
<sequence length="325" mass="35121">MEKSVATLGKGAASTAWNFAGDRLAAGSVDGVLSIFDSSGPASSSFSCTSSTKVHEASILKIIWVPPEFGDAVACICEDGSFSLWEELADDTLHAQWKLAQRFKGTSIKVLDLQFRVSASSLKMAAAFSNGYVKIYEVTNPLELKDWQLKAEFQNVLDSVSLSGKVSCKSASLCWNPSTGQAEGSCFIMGFRSDSPQLNSAKVWEFDQLHQRWLPVAELALPEDKGDPVLGVAWAPNIGRPYELIAVATQRGIAIWHLGLTAELDGRLSTERVALLSAHEGEVWQLEWDMSGMTLASSGSDGAVKLWQANLNGIWKGQATFLPTS</sequence>
<evidence type="ECO:0000313" key="2">
    <source>
        <dbReference type="Proteomes" id="UP001057402"/>
    </source>
</evidence>
<name>A0ACB9QP96_9MYRT</name>
<accession>A0ACB9QP96</accession>
<dbReference type="EMBL" id="CM042884">
    <property type="protein sequence ID" value="KAI4368033.1"/>
    <property type="molecule type" value="Genomic_DNA"/>
</dbReference>
<comment type="caution">
    <text evidence="1">The sequence shown here is derived from an EMBL/GenBank/DDBJ whole genome shotgun (WGS) entry which is preliminary data.</text>
</comment>
<organism evidence="1 2">
    <name type="scientific">Melastoma candidum</name>
    <dbReference type="NCBI Taxonomy" id="119954"/>
    <lineage>
        <taxon>Eukaryota</taxon>
        <taxon>Viridiplantae</taxon>
        <taxon>Streptophyta</taxon>
        <taxon>Embryophyta</taxon>
        <taxon>Tracheophyta</taxon>
        <taxon>Spermatophyta</taxon>
        <taxon>Magnoliopsida</taxon>
        <taxon>eudicotyledons</taxon>
        <taxon>Gunneridae</taxon>
        <taxon>Pentapetalae</taxon>
        <taxon>rosids</taxon>
        <taxon>malvids</taxon>
        <taxon>Myrtales</taxon>
        <taxon>Melastomataceae</taxon>
        <taxon>Melastomatoideae</taxon>
        <taxon>Melastomateae</taxon>
        <taxon>Melastoma</taxon>
    </lineage>
</organism>
<keyword evidence="2" id="KW-1185">Reference proteome</keyword>
<reference evidence="2" key="1">
    <citation type="journal article" date="2023" name="Front. Plant Sci.">
        <title>Chromosomal-level genome assembly of Melastoma candidum provides insights into trichome evolution.</title>
        <authorList>
            <person name="Zhong Y."/>
            <person name="Wu W."/>
            <person name="Sun C."/>
            <person name="Zou P."/>
            <person name="Liu Y."/>
            <person name="Dai S."/>
            <person name="Zhou R."/>
        </authorList>
    </citation>
    <scope>NUCLEOTIDE SEQUENCE [LARGE SCALE GENOMIC DNA]</scope>
</reference>
<dbReference type="Proteomes" id="UP001057402">
    <property type="component" value="Chromosome 5"/>
</dbReference>
<protein>
    <submittedName>
        <fullName evidence="1">Uncharacterized protein</fullName>
    </submittedName>
</protein>